<dbReference type="InterPro" id="IPR021899">
    <property type="entry name" value="DUF3511"/>
</dbReference>
<feature type="transmembrane region" description="Helical" evidence="2">
    <location>
        <begin position="127"/>
        <end position="145"/>
    </location>
</feature>
<dbReference type="STRING" id="3871.A0A4P1RNM1"/>
<dbReference type="Pfam" id="PF12023">
    <property type="entry name" value="DUF3511"/>
    <property type="match status" value="1"/>
</dbReference>
<dbReference type="PANTHER" id="PTHR33193">
    <property type="entry name" value="DOMAIN PROTEIN, PUTATIVE (DUF3511)-RELATED"/>
    <property type="match status" value="1"/>
</dbReference>
<evidence type="ECO:0000256" key="2">
    <source>
        <dbReference type="SAM" id="Phobius"/>
    </source>
</evidence>
<keyword evidence="4" id="KW-1185">Reference proteome</keyword>
<accession>A0A4P1RNM1</accession>
<dbReference type="Gramene" id="OIW14943">
    <property type="protein sequence ID" value="OIW14943"/>
    <property type="gene ID" value="TanjilG_30662"/>
</dbReference>
<evidence type="ECO:0000313" key="3">
    <source>
        <dbReference type="EMBL" id="OIW14943.1"/>
    </source>
</evidence>
<feature type="region of interest" description="Disordered" evidence="1">
    <location>
        <begin position="52"/>
        <end position="102"/>
    </location>
</feature>
<organism evidence="3 4">
    <name type="scientific">Lupinus angustifolius</name>
    <name type="common">Narrow-leaved blue lupine</name>
    <dbReference type="NCBI Taxonomy" id="3871"/>
    <lineage>
        <taxon>Eukaryota</taxon>
        <taxon>Viridiplantae</taxon>
        <taxon>Streptophyta</taxon>
        <taxon>Embryophyta</taxon>
        <taxon>Tracheophyta</taxon>
        <taxon>Spermatophyta</taxon>
        <taxon>Magnoliopsida</taxon>
        <taxon>eudicotyledons</taxon>
        <taxon>Gunneridae</taxon>
        <taxon>Pentapetalae</taxon>
        <taxon>rosids</taxon>
        <taxon>fabids</taxon>
        <taxon>Fabales</taxon>
        <taxon>Fabaceae</taxon>
        <taxon>Papilionoideae</taxon>
        <taxon>50 kb inversion clade</taxon>
        <taxon>genistoids sensu lato</taxon>
        <taxon>core genistoids</taxon>
        <taxon>Genisteae</taxon>
        <taxon>Lupinus</taxon>
    </lineage>
</organism>
<keyword evidence="2" id="KW-0812">Transmembrane</keyword>
<keyword evidence="2" id="KW-1133">Transmembrane helix</keyword>
<dbReference type="EMBL" id="CM007363">
    <property type="protein sequence ID" value="OIW14943.1"/>
    <property type="molecule type" value="Genomic_DNA"/>
</dbReference>
<gene>
    <name evidence="3" type="ORF">TanjilG_30662</name>
</gene>
<evidence type="ECO:0000256" key="1">
    <source>
        <dbReference type="SAM" id="MobiDB-lite"/>
    </source>
</evidence>
<name>A0A4P1RNM1_LUPAN</name>
<keyword evidence="2" id="KW-0472">Membrane</keyword>
<evidence type="ECO:0000313" key="4">
    <source>
        <dbReference type="Proteomes" id="UP000188354"/>
    </source>
</evidence>
<dbReference type="Proteomes" id="UP000188354">
    <property type="component" value="Chromosome LG03"/>
</dbReference>
<protein>
    <recommendedName>
        <fullName evidence="5">DUF3511 domain-containing protein</fullName>
    </recommendedName>
</protein>
<reference evidence="3 4" key="1">
    <citation type="journal article" date="2017" name="Plant Biotechnol. J.">
        <title>A comprehensive draft genome sequence for lupin (Lupinus angustifolius), an emerging health food: insights into plant-microbe interactions and legume evolution.</title>
        <authorList>
            <person name="Hane J.K."/>
            <person name="Ming Y."/>
            <person name="Kamphuis L.G."/>
            <person name="Nelson M.N."/>
            <person name="Garg G."/>
            <person name="Atkins C.A."/>
            <person name="Bayer P.E."/>
            <person name="Bravo A."/>
            <person name="Bringans S."/>
            <person name="Cannon S."/>
            <person name="Edwards D."/>
            <person name="Foley R."/>
            <person name="Gao L.L."/>
            <person name="Harrison M.J."/>
            <person name="Huang W."/>
            <person name="Hurgobin B."/>
            <person name="Li S."/>
            <person name="Liu C.W."/>
            <person name="McGrath A."/>
            <person name="Morahan G."/>
            <person name="Murray J."/>
            <person name="Weller J."/>
            <person name="Jian J."/>
            <person name="Singh K.B."/>
        </authorList>
    </citation>
    <scope>NUCLEOTIDE SEQUENCE [LARGE SCALE GENOMIC DNA]</scope>
    <source>
        <strain evidence="4">cv. Tanjil</strain>
        <tissue evidence="3">Whole plant</tissue>
    </source>
</reference>
<feature type="compositionally biased region" description="Pro residues" evidence="1">
    <location>
        <begin position="56"/>
        <end position="83"/>
    </location>
</feature>
<dbReference type="AlphaFoldDB" id="A0A4P1RNM1"/>
<dbReference type="PANTHER" id="PTHR33193:SF62">
    <property type="entry name" value="FAMILY ABC TRANSPORTER, PUTATIVE (DUF3511)-RELATED"/>
    <property type="match status" value="1"/>
</dbReference>
<evidence type="ECO:0008006" key="5">
    <source>
        <dbReference type="Google" id="ProtNLM"/>
    </source>
</evidence>
<sequence>MGLVLFGKVTLEDKLETPSSGDIFCISDCATCPVICSPPPISPSVPQSPFYFTFSSPPPPPKSQSPPTPSSHSASPPPPPPPSKSYQYNTPSPSSSSSSQPHPTVISMPHDYYYFYASSAPSLSNHAPFFVLLLFFVGYSFVALLKPASVVVAVMAGLTPEGSQFDARRYDARQYDANMNELSTSYANGQNMQIESYNRAPRPDDFNSYSTSNVQTQMGKDLKKRKSISGFLTKSWCMADPEITRKKRVAGYKMYYVEGKVKDSFRKSFRWLKNKCTKVVGGC</sequence>
<proteinExistence type="predicted"/>